<feature type="transmembrane region" description="Helical" evidence="1">
    <location>
        <begin position="26"/>
        <end position="47"/>
    </location>
</feature>
<accession>A0ABT8S898</accession>
<feature type="transmembrane region" description="Helical" evidence="1">
    <location>
        <begin position="158"/>
        <end position="178"/>
    </location>
</feature>
<dbReference type="Proteomes" id="UP001169027">
    <property type="component" value="Unassembled WGS sequence"/>
</dbReference>
<feature type="transmembrane region" description="Helical" evidence="1">
    <location>
        <begin position="131"/>
        <end position="149"/>
    </location>
</feature>
<keyword evidence="3" id="KW-1185">Reference proteome</keyword>
<evidence type="ECO:0000256" key="1">
    <source>
        <dbReference type="SAM" id="Phobius"/>
    </source>
</evidence>
<proteinExistence type="predicted"/>
<dbReference type="EMBL" id="JAUKVY010000014">
    <property type="protein sequence ID" value="MDO1534452.1"/>
    <property type="molecule type" value="Genomic_DNA"/>
</dbReference>
<keyword evidence="1" id="KW-0472">Membrane</keyword>
<evidence type="ECO:0000313" key="3">
    <source>
        <dbReference type="Proteomes" id="UP001169027"/>
    </source>
</evidence>
<organism evidence="2 3">
    <name type="scientific">Variovorax ginsengisoli</name>
    <dbReference type="NCBI Taxonomy" id="363844"/>
    <lineage>
        <taxon>Bacteria</taxon>
        <taxon>Pseudomonadati</taxon>
        <taxon>Pseudomonadota</taxon>
        <taxon>Betaproteobacteria</taxon>
        <taxon>Burkholderiales</taxon>
        <taxon>Comamonadaceae</taxon>
        <taxon>Variovorax</taxon>
    </lineage>
</organism>
<keyword evidence="1" id="KW-1133">Transmembrane helix</keyword>
<comment type="caution">
    <text evidence="2">The sequence shown here is derived from an EMBL/GenBank/DDBJ whole genome shotgun (WGS) entry which is preliminary data.</text>
</comment>
<name>A0ABT8S898_9BURK</name>
<protein>
    <submittedName>
        <fullName evidence="2">DUF1109 domain-containing protein</fullName>
    </submittedName>
</protein>
<feature type="transmembrane region" description="Helical" evidence="1">
    <location>
        <begin position="184"/>
        <end position="207"/>
    </location>
</feature>
<feature type="transmembrane region" description="Helical" evidence="1">
    <location>
        <begin position="59"/>
        <end position="78"/>
    </location>
</feature>
<feature type="transmembrane region" description="Helical" evidence="1">
    <location>
        <begin position="90"/>
        <end position="111"/>
    </location>
</feature>
<reference evidence="2" key="1">
    <citation type="submission" date="2023-06" db="EMBL/GenBank/DDBJ databases">
        <authorList>
            <person name="Jiang Y."/>
            <person name="Liu Q."/>
        </authorList>
    </citation>
    <scope>NUCLEOTIDE SEQUENCE</scope>
    <source>
        <strain evidence="2">CGMCC 1.12090</strain>
    </source>
</reference>
<dbReference type="Pfam" id="PF06532">
    <property type="entry name" value="NrsF"/>
    <property type="match status" value="1"/>
</dbReference>
<sequence>MRTDQLVALLAADAAPVRRRAVSRRLGVALAIALPVSAAWMLMAYGVRRDLIEAMFWPMFWVRLLFGAGIALAAFVVVQRLARPGVRVRGAWLGLAAPVLLIWLLALVALLSAPAEERAALVMGHTWRSCTVDIAVVSLPMFAALLWALKGLAPTRPALAGAAAGALAGGAGAMVYALHCPELAAPYIAVWYVAGIALPVVAGALIGPRLLRW</sequence>
<dbReference type="RefSeq" id="WP_301812132.1">
    <property type="nucleotide sequence ID" value="NZ_JAUJZH010000014.1"/>
</dbReference>
<dbReference type="InterPro" id="IPR009495">
    <property type="entry name" value="NrsF"/>
</dbReference>
<gene>
    <name evidence="2" type="ORF">Q2T77_19360</name>
</gene>
<evidence type="ECO:0000313" key="2">
    <source>
        <dbReference type="EMBL" id="MDO1534452.1"/>
    </source>
</evidence>
<keyword evidence="1" id="KW-0812">Transmembrane</keyword>